<keyword evidence="3 6" id="KW-0694">RNA-binding</keyword>
<gene>
    <name evidence="6 9" type="primary">nusB</name>
    <name evidence="9" type="ORF">ASILVAE211_04340</name>
</gene>
<dbReference type="SUPFAM" id="SSF48013">
    <property type="entry name" value="NusB-like"/>
    <property type="match status" value="1"/>
</dbReference>
<dbReference type="NCBIfam" id="TIGR01951">
    <property type="entry name" value="nusB"/>
    <property type="match status" value="1"/>
</dbReference>
<organism evidence="9 10">
    <name type="scientific">Acidisoma silvae</name>
    <dbReference type="NCBI Taxonomy" id="2802396"/>
    <lineage>
        <taxon>Bacteria</taxon>
        <taxon>Pseudomonadati</taxon>
        <taxon>Pseudomonadota</taxon>
        <taxon>Alphaproteobacteria</taxon>
        <taxon>Acetobacterales</taxon>
        <taxon>Acidocellaceae</taxon>
        <taxon>Acidisoma</taxon>
    </lineage>
</organism>
<dbReference type="AlphaFoldDB" id="A0A963YPP5"/>
<dbReference type="HAMAP" id="MF_00073">
    <property type="entry name" value="NusB"/>
    <property type="match status" value="1"/>
</dbReference>
<reference evidence="9" key="2">
    <citation type="submission" date="2021-01" db="EMBL/GenBank/DDBJ databases">
        <authorList>
            <person name="Mieszkin S."/>
            <person name="Pouder E."/>
            <person name="Alain K."/>
        </authorList>
    </citation>
    <scope>NUCLEOTIDE SEQUENCE</scope>
    <source>
        <strain evidence="9">HW T2.11</strain>
    </source>
</reference>
<evidence type="ECO:0000313" key="9">
    <source>
        <dbReference type="EMBL" id="MCB8874403.1"/>
    </source>
</evidence>
<dbReference type="RefSeq" id="WP_227320038.1">
    <property type="nucleotide sequence ID" value="NZ_JAESVB010000001.1"/>
</dbReference>
<dbReference type="EMBL" id="JAESVB010000001">
    <property type="protein sequence ID" value="MCB8874403.1"/>
    <property type="molecule type" value="Genomic_DNA"/>
</dbReference>
<comment type="caution">
    <text evidence="9">The sequence shown here is derived from an EMBL/GenBank/DDBJ whole genome shotgun (WGS) entry which is preliminary data.</text>
</comment>
<evidence type="ECO:0000256" key="6">
    <source>
        <dbReference type="HAMAP-Rule" id="MF_00073"/>
    </source>
</evidence>
<keyword evidence="2 6" id="KW-0889">Transcription antitermination</keyword>
<dbReference type="GO" id="GO:0006353">
    <property type="term" value="P:DNA-templated transcription termination"/>
    <property type="evidence" value="ECO:0007669"/>
    <property type="project" value="UniProtKB-UniRule"/>
</dbReference>
<dbReference type="Proteomes" id="UP000708298">
    <property type="component" value="Unassembled WGS sequence"/>
</dbReference>
<keyword evidence="5 6" id="KW-0804">Transcription</keyword>
<dbReference type="InterPro" id="IPR006027">
    <property type="entry name" value="NusB_RsmB_TIM44"/>
</dbReference>
<keyword evidence="4 6" id="KW-0805">Transcription regulation</keyword>
<dbReference type="GO" id="GO:0031564">
    <property type="term" value="P:transcription antitermination"/>
    <property type="evidence" value="ECO:0007669"/>
    <property type="project" value="UniProtKB-KW"/>
</dbReference>
<proteinExistence type="inferred from homology"/>
<dbReference type="Gene3D" id="1.10.940.10">
    <property type="entry name" value="NusB-like"/>
    <property type="match status" value="1"/>
</dbReference>
<reference evidence="9" key="1">
    <citation type="journal article" date="2021" name="Microorganisms">
        <title>Acidisoma silvae sp. nov. and Acidisomacellulosilytica sp. nov., Two Acidophilic Bacteria Isolated from Decaying Wood, Hydrolyzing Cellulose and Producing Poly-3-hydroxybutyrate.</title>
        <authorList>
            <person name="Mieszkin S."/>
            <person name="Pouder E."/>
            <person name="Uroz S."/>
            <person name="Simon-Colin C."/>
            <person name="Alain K."/>
        </authorList>
    </citation>
    <scope>NUCLEOTIDE SEQUENCE</scope>
    <source>
        <strain evidence="9">HW T2.11</strain>
    </source>
</reference>
<evidence type="ECO:0000256" key="1">
    <source>
        <dbReference type="ARBA" id="ARBA00005952"/>
    </source>
</evidence>
<name>A0A963YPP5_9PROT</name>
<dbReference type="PANTHER" id="PTHR11078">
    <property type="entry name" value="N UTILIZATION SUBSTANCE PROTEIN B-RELATED"/>
    <property type="match status" value="1"/>
</dbReference>
<evidence type="ECO:0000256" key="2">
    <source>
        <dbReference type="ARBA" id="ARBA00022814"/>
    </source>
</evidence>
<sequence>MAGKPQGPRPAQQGRPRTGARVAAVQALFQSEQAEETAETVIDQFTRHRLGKTESSDGFEEGRVTDAHVPLFNAIVRAAVQGQDQIDKRIADHLPAEWPFERLDPVLRALLRAAAAELSMTDGPPVRVVINEYLDVAHGFFHGDEPKLVNGLLDTLGREARPGEFAAAAPADQPTP</sequence>
<protein>
    <recommendedName>
        <fullName evidence="6">Transcription antitermination protein NusB</fullName>
    </recommendedName>
    <alternativeName>
        <fullName evidence="6">Antitermination factor NusB</fullName>
    </alternativeName>
</protein>
<comment type="similarity">
    <text evidence="1 6">Belongs to the NusB family.</text>
</comment>
<dbReference type="InterPro" id="IPR035926">
    <property type="entry name" value="NusB-like_sf"/>
</dbReference>
<comment type="function">
    <text evidence="6">Involved in transcription antitermination. Required for transcription of ribosomal RNA (rRNA) genes. Binds specifically to the boxA antiterminator sequence of the ribosomal RNA (rrn) operons.</text>
</comment>
<dbReference type="GO" id="GO:0005829">
    <property type="term" value="C:cytosol"/>
    <property type="evidence" value="ECO:0007669"/>
    <property type="project" value="TreeGrafter"/>
</dbReference>
<dbReference type="Pfam" id="PF01029">
    <property type="entry name" value="NusB"/>
    <property type="match status" value="1"/>
</dbReference>
<evidence type="ECO:0000256" key="4">
    <source>
        <dbReference type="ARBA" id="ARBA00023015"/>
    </source>
</evidence>
<accession>A0A963YPP5</accession>
<evidence type="ECO:0000256" key="5">
    <source>
        <dbReference type="ARBA" id="ARBA00023163"/>
    </source>
</evidence>
<feature type="compositionally biased region" description="Low complexity" evidence="7">
    <location>
        <begin position="1"/>
        <end position="17"/>
    </location>
</feature>
<feature type="domain" description="NusB/RsmB/TIM44" evidence="8">
    <location>
        <begin position="20"/>
        <end position="156"/>
    </location>
</feature>
<evidence type="ECO:0000259" key="8">
    <source>
        <dbReference type="Pfam" id="PF01029"/>
    </source>
</evidence>
<dbReference type="PANTHER" id="PTHR11078:SF3">
    <property type="entry name" value="ANTITERMINATION NUSB DOMAIN-CONTAINING PROTEIN"/>
    <property type="match status" value="1"/>
</dbReference>
<dbReference type="GO" id="GO:0003723">
    <property type="term" value="F:RNA binding"/>
    <property type="evidence" value="ECO:0007669"/>
    <property type="project" value="UniProtKB-UniRule"/>
</dbReference>
<keyword evidence="10" id="KW-1185">Reference proteome</keyword>
<dbReference type="InterPro" id="IPR011605">
    <property type="entry name" value="NusB_fam"/>
</dbReference>
<feature type="region of interest" description="Disordered" evidence="7">
    <location>
        <begin position="1"/>
        <end position="22"/>
    </location>
</feature>
<evidence type="ECO:0000313" key="10">
    <source>
        <dbReference type="Proteomes" id="UP000708298"/>
    </source>
</evidence>
<evidence type="ECO:0000256" key="3">
    <source>
        <dbReference type="ARBA" id="ARBA00022884"/>
    </source>
</evidence>
<evidence type="ECO:0000256" key="7">
    <source>
        <dbReference type="SAM" id="MobiDB-lite"/>
    </source>
</evidence>